<gene>
    <name evidence="5" type="ORF">NB646_10075</name>
</gene>
<organism evidence="5">
    <name type="scientific">Oxalobacter aliiformigenes</name>
    <dbReference type="NCBI Taxonomy" id="2946593"/>
    <lineage>
        <taxon>Bacteria</taxon>
        <taxon>Pseudomonadati</taxon>
        <taxon>Pseudomonadota</taxon>
        <taxon>Betaproteobacteria</taxon>
        <taxon>Burkholderiales</taxon>
        <taxon>Oxalobacteraceae</taxon>
        <taxon>Oxalobacter</taxon>
    </lineage>
</organism>
<dbReference type="RefSeq" id="WP_269315916.1">
    <property type="nucleotide sequence ID" value="NZ_CP098251.1"/>
</dbReference>
<evidence type="ECO:0000313" key="5">
    <source>
        <dbReference type="EMBL" id="WAV91128.1"/>
    </source>
</evidence>
<keyword evidence="1" id="KW-0479">Metal-binding</keyword>
<name>A0A9E9LBM3_9BURK</name>
<dbReference type="InterPro" id="IPR023198">
    <property type="entry name" value="PGP-like_dom2"/>
</dbReference>
<accession>A0A9E9LBM3</accession>
<dbReference type="InterPro" id="IPR041492">
    <property type="entry name" value="HAD_2"/>
</dbReference>
<dbReference type="Gene3D" id="3.40.50.1000">
    <property type="entry name" value="HAD superfamily/HAD-like"/>
    <property type="match status" value="1"/>
</dbReference>
<evidence type="ECO:0000256" key="2">
    <source>
        <dbReference type="ARBA" id="ARBA00022801"/>
    </source>
</evidence>
<dbReference type="NCBIfam" id="TIGR01549">
    <property type="entry name" value="HAD-SF-IA-v1"/>
    <property type="match status" value="1"/>
</dbReference>
<dbReference type="InterPro" id="IPR023214">
    <property type="entry name" value="HAD_sf"/>
</dbReference>
<keyword evidence="2 5" id="KW-0378">Hydrolase</keyword>
<dbReference type="AlphaFoldDB" id="A0A9E9LBM3"/>
<dbReference type="InterPro" id="IPR050155">
    <property type="entry name" value="HAD-like_hydrolase_sf"/>
</dbReference>
<dbReference type="NCBIfam" id="TIGR01509">
    <property type="entry name" value="HAD-SF-IA-v3"/>
    <property type="match status" value="1"/>
</dbReference>
<dbReference type="GO" id="GO:0046872">
    <property type="term" value="F:metal ion binding"/>
    <property type="evidence" value="ECO:0007669"/>
    <property type="project" value="UniProtKB-KW"/>
</dbReference>
<dbReference type="SFLD" id="SFLDG01135">
    <property type="entry name" value="C1.5.6:_HAD__Beta-PGM__Phospha"/>
    <property type="match status" value="1"/>
</dbReference>
<proteinExistence type="predicted"/>
<dbReference type="EMBL" id="CP098251">
    <property type="protein sequence ID" value="WAV91128.1"/>
    <property type="molecule type" value="Genomic_DNA"/>
</dbReference>
<dbReference type="Gene3D" id="1.10.150.240">
    <property type="entry name" value="Putative phosphatase, domain 2"/>
    <property type="match status" value="1"/>
</dbReference>
<protein>
    <submittedName>
        <fullName evidence="5">HAD-IA family hydrolase</fullName>
    </submittedName>
</protein>
<dbReference type="GO" id="GO:0006281">
    <property type="term" value="P:DNA repair"/>
    <property type="evidence" value="ECO:0007669"/>
    <property type="project" value="TreeGrafter"/>
</dbReference>
<dbReference type="SFLD" id="SFLDG01129">
    <property type="entry name" value="C1.5:_HAD__Beta-PGM__Phosphata"/>
    <property type="match status" value="1"/>
</dbReference>
<dbReference type="Pfam" id="PF13419">
    <property type="entry name" value="HAD_2"/>
    <property type="match status" value="1"/>
</dbReference>
<dbReference type="Proteomes" id="UP001164819">
    <property type="component" value="Chromosome"/>
</dbReference>
<dbReference type="InterPro" id="IPR006439">
    <property type="entry name" value="HAD-SF_hydro_IA"/>
</dbReference>
<reference evidence="5" key="1">
    <citation type="journal article" date="2022" name="Front. Microbiol.">
        <title>New perspectives on an old grouping: The genomic and phenotypic variability of Oxalobacter formigenes and the implications for calcium oxalate stone prevention.</title>
        <authorList>
            <person name="Chmiel J.A."/>
            <person name="Carr C."/>
            <person name="Stuivenberg G.A."/>
            <person name="Venema R."/>
            <person name="Chanyi R.M."/>
            <person name="Al K.F."/>
            <person name="Giguere D."/>
            <person name="Say H."/>
            <person name="Akouris P.P."/>
            <person name="Dominguez Romero S.A."/>
            <person name="Kwong A."/>
            <person name="Tai V."/>
            <person name="Koval S.F."/>
            <person name="Razvi H."/>
            <person name="Bjazevic J."/>
            <person name="Burton J.P."/>
        </authorList>
    </citation>
    <scope>NUCLEOTIDE SEQUENCE</scope>
    <source>
        <strain evidence="5">OxK</strain>
    </source>
</reference>
<evidence type="ECO:0000256" key="4">
    <source>
        <dbReference type="ARBA" id="ARBA00023277"/>
    </source>
</evidence>
<dbReference type="InterPro" id="IPR036412">
    <property type="entry name" value="HAD-like_sf"/>
</dbReference>
<sequence length="225" mass="24908">MNESLSLRKPKCILFDLDGTLADSAPDLAAAINFVRNERGLPAVPYEQLRPVASAGAPGLVNAAFHLTPENEQYHSIRERFLFHYATNIANKTSLFPGIPELLERLRHLKIGWGIVTNKASRLTLPLIEKIGLNDADCIISGDTAPRPKPYPDPLLEATKRLRIRPEECWFVGDDLRDIQAGKAAGTGTIAAQWGYCTRPHDWNADYIAENPGHILRLVHSVSAK</sequence>
<evidence type="ECO:0000256" key="3">
    <source>
        <dbReference type="ARBA" id="ARBA00022842"/>
    </source>
</evidence>
<dbReference type="PANTHER" id="PTHR43434:SF23">
    <property type="entry name" value="PHOSPHOGLYCOLATE PHOSPHATASE"/>
    <property type="match status" value="1"/>
</dbReference>
<dbReference type="SUPFAM" id="SSF56784">
    <property type="entry name" value="HAD-like"/>
    <property type="match status" value="1"/>
</dbReference>
<dbReference type="SFLD" id="SFLDS00003">
    <property type="entry name" value="Haloacid_Dehalogenase"/>
    <property type="match status" value="1"/>
</dbReference>
<keyword evidence="4" id="KW-0119">Carbohydrate metabolism</keyword>
<dbReference type="PANTHER" id="PTHR43434">
    <property type="entry name" value="PHOSPHOGLYCOLATE PHOSPHATASE"/>
    <property type="match status" value="1"/>
</dbReference>
<evidence type="ECO:0000256" key="1">
    <source>
        <dbReference type="ARBA" id="ARBA00022723"/>
    </source>
</evidence>
<dbReference type="GO" id="GO:0008967">
    <property type="term" value="F:phosphoglycolate phosphatase activity"/>
    <property type="evidence" value="ECO:0007669"/>
    <property type="project" value="TreeGrafter"/>
</dbReference>
<dbReference type="GO" id="GO:0005829">
    <property type="term" value="C:cytosol"/>
    <property type="evidence" value="ECO:0007669"/>
    <property type="project" value="TreeGrafter"/>
</dbReference>
<keyword evidence="3" id="KW-0460">Magnesium</keyword>